<evidence type="ECO:0000256" key="3">
    <source>
        <dbReference type="ARBA" id="ARBA00022679"/>
    </source>
</evidence>
<dbReference type="Pfam" id="PF08544">
    <property type="entry name" value="GHMP_kinases_C"/>
    <property type="match status" value="1"/>
</dbReference>
<dbReference type="FunFam" id="3.30.230.10:FF:000017">
    <property type="entry name" value="Galactokinase"/>
    <property type="match status" value="1"/>
</dbReference>
<dbReference type="PIRSF" id="PIRSF000530">
    <property type="entry name" value="Galactokinase"/>
    <property type="match status" value="1"/>
</dbReference>
<keyword evidence="6 15" id="KW-0418">Kinase</keyword>
<dbReference type="GO" id="GO:0006012">
    <property type="term" value="P:galactose metabolic process"/>
    <property type="evidence" value="ECO:0007669"/>
    <property type="project" value="UniProtKB-UniRule"/>
</dbReference>
<evidence type="ECO:0000256" key="5">
    <source>
        <dbReference type="ARBA" id="ARBA00022741"/>
    </source>
</evidence>
<evidence type="ECO:0000256" key="10">
    <source>
        <dbReference type="ARBA" id="ARBA00023277"/>
    </source>
</evidence>
<keyword evidence="4" id="KW-0479">Metal-binding</keyword>
<dbReference type="NCBIfam" id="TIGR00131">
    <property type="entry name" value="gal_kin"/>
    <property type="match status" value="1"/>
</dbReference>
<dbReference type="InterPro" id="IPR014721">
    <property type="entry name" value="Ribsml_uS5_D2-typ_fold_subgr"/>
</dbReference>
<dbReference type="PROSITE" id="PS00627">
    <property type="entry name" value="GHMP_KINASES_ATP"/>
    <property type="match status" value="1"/>
</dbReference>
<dbReference type="EMBL" id="FXTH01000007">
    <property type="protein sequence ID" value="SMO61911.1"/>
    <property type="molecule type" value="Genomic_DNA"/>
</dbReference>
<evidence type="ECO:0000256" key="2">
    <source>
        <dbReference type="ARBA" id="ARBA00022490"/>
    </source>
</evidence>
<evidence type="ECO:0000256" key="4">
    <source>
        <dbReference type="ARBA" id="ARBA00022723"/>
    </source>
</evidence>
<dbReference type="Gene3D" id="3.30.70.890">
    <property type="entry name" value="GHMP kinase, C-terminal domain"/>
    <property type="match status" value="1"/>
</dbReference>
<keyword evidence="3" id="KW-0808">Transferase</keyword>
<dbReference type="EC" id="2.7.1.6" evidence="11"/>
<proteinExistence type="inferred from homology"/>
<dbReference type="PANTHER" id="PTHR10457">
    <property type="entry name" value="MEVALONATE KINASE/GALACTOKINASE"/>
    <property type="match status" value="1"/>
</dbReference>
<dbReference type="Proteomes" id="UP000317593">
    <property type="component" value="Unassembled WGS sequence"/>
</dbReference>
<keyword evidence="5" id="KW-0547">Nucleotide-binding</keyword>
<dbReference type="Pfam" id="PF10509">
    <property type="entry name" value="GalKase_gal_bdg"/>
    <property type="match status" value="1"/>
</dbReference>
<dbReference type="PANTHER" id="PTHR10457:SF7">
    <property type="entry name" value="GALACTOKINASE-RELATED"/>
    <property type="match status" value="1"/>
</dbReference>
<dbReference type="GO" id="GO:0046872">
    <property type="term" value="F:metal ion binding"/>
    <property type="evidence" value="ECO:0007669"/>
    <property type="project" value="UniProtKB-KW"/>
</dbReference>
<dbReference type="PRINTS" id="PR00959">
    <property type="entry name" value="MEVGALKINASE"/>
</dbReference>
<keyword evidence="2" id="KW-0963">Cytoplasm</keyword>
<dbReference type="InterPro" id="IPR019741">
    <property type="entry name" value="Galactokinase_CS"/>
</dbReference>
<dbReference type="InterPro" id="IPR020568">
    <property type="entry name" value="Ribosomal_Su5_D2-typ_SF"/>
</dbReference>
<evidence type="ECO:0000256" key="1">
    <source>
        <dbReference type="ARBA" id="ARBA00006566"/>
    </source>
</evidence>
<dbReference type="GO" id="GO:0005829">
    <property type="term" value="C:cytosol"/>
    <property type="evidence" value="ECO:0007669"/>
    <property type="project" value="TreeGrafter"/>
</dbReference>
<dbReference type="SUPFAM" id="SSF55060">
    <property type="entry name" value="GHMP Kinase, C-terminal domain"/>
    <property type="match status" value="1"/>
</dbReference>
<evidence type="ECO:0000256" key="11">
    <source>
        <dbReference type="NCBIfam" id="TIGR00131"/>
    </source>
</evidence>
<accession>A0A521CT67</accession>
<evidence type="ECO:0000256" key="9">
    <source>
        <dbReference type="ARBA" id="ARBA00023144"/>
    </source>
</evidence>
<evidence type="ECO:0000256" key="8">
    <source>
        <dbReference type="ARBA" id="ARBA00022842"/>
    </source>
</evidence>
<dbReference type="InterPro" id="IPR006206">
    <property type="entry name" value="Mevalonate/galactokinase"/>
</dbReference>
<dbReference type="InterPro" id="IPR006204">
    <property type="entry name" value="GHMP_kinase_N_dom"/>
</dbReference>
<evidence type="ECO:0000259" key="14">
    <source>
        <dbReference type="Pfam" id="PF10509"/>
    </source>
</evidence>
<evidence type="ECO:0000313" key="16">
    <source>
        <dbReference type="Proteomes" id="UP000317593"/>
    </source>
</evidence>
<evidence type="ECO:0000256" key="7">
    <source>
        <dbReference type="ARBA" id="ARBA00022840"/>
    </source>
</evidence>
<reference evidence="15 16" key="1">
    <citation type="submission" date="2017-05" db="EMBL/GenBank/DDBJ databases">
        <authorList>
            <person name="Varghese N."/>
            <person name="Submissions S."/>
        </authorList>
    </citation>
    <scope>NUCLEOTIDE SEQUENCE [LARGE SCALE GENOMIC DNA]</scope>
    <source>
        <strain evidence="15 16">DSM 21194</strain>
    </source>
</reference>
<protein>
    <recommendedName>
        <fullName evidence="11">Galactokinase</fullName>
        <ecNumber evidence="11">2.7.1.6</ecNumber>
    </recommendedName>
</protein>
<dbReference type="InterPro" id="IPR013750">
    <property type="entry name" value="GHMP_kinase_C_dom"/>
</dbReference>
<feature type="domain" description="Galactokinase N-terminal" evidence="14">
    <location>
        <begin position="27"/>
        <end position="74"/>
    </location>
</feature>
<dbReference type="GO" id="GO:0005524">
    <property type="term" value="F:ATP binding"/>
    <property type="evidence" value="ECO:0007669"/>
    <property type="project" value="UniProtKB-UniRule"/>
</dbReference>
<keyword evidence="9" id="KW-0299">Galactose metabolism</keyword>
<evidence type="ECO:0000259" key="12">
    <source>
        <dbReference type="Pfam" id="PF00288"/>
    </source>
</evidence>
<dbReference type="FunFam" id="3.30.70.890:FF:000001">
    <property type="entry name" value="Galactokinase"/>
    <property type="match status" value="1"/>
</dbReference>
<dbReference type="AlphaFoldDB" id="A0A521CT67"/>
<evidence type="ECO:0000313" key="15">
    <source>
        <dbReference type="EMBL" id="SMO61911.1"/>
    </source>
</evidence>
<keyword evidence="16" id="KW-1185">Reference proteome</keyword>
<comment type="similarity">
    <text evidence="1">Belongs to the GHMP kinase family. GalK subfamily.</text>
</comment>
<dbReference type="SUPFAM" id="SSF54211">
    <property type="entry name" value="Ribosomal protein S5 domain 2-like"/>
    <property type="match status" value="1"/>
</dbReference>
<dbReference type="InterPro" id="IPR036554">
    <property type="entry name" value="GHMP_kinase_C_sf"/>
</dbReference>
<keyword evidence="7" id="KW-0067">ATP-binding</keyword>
<dbReference type="InterPro" id="IPR006203">
    <property type="entry name" value="GHMP_knse_ATP-bd_CS"/>
</dbReference>
<feature type="domain" description="GHMP kinase C-terminal" evidence="13">
    <location>
        <begin position="300"/>
        <end position="365"/>
    </location>
</feature>
<dbReference type="Gene3D" id="3.30.230.10">
    <property type="match status" value="1"/>
</dbReference>
<sequence length="410" mass="46233">MPSSGSNGFPGFNDSIMQTLKHHIITEFHRRFEGDPILVQSPGRVNLIGEHTDYNDGFVLPAAIDKYIFLAMAPSGTDNSRFYAADQQDYYETDTSGKLSKSGKGWPDYLLGVIDQLRRRGYESRGINCVFGGNVPIGAGLSSSAALEGGMLFGLTRLLGWEIPPVEMARIAQQAENAFVGVQCGIMDQFISLNGRKNHAMKLDCRSLEYEFYPLNRPDLHIVLCDTQIRRELASSEYNVRRSQCEEGVRILQKIHPGIQSLRDVTLPFLKKHEALMEPLVYKRCNYVLEENERVLNACKDLDNNDIVSFGQRMYQSHAGLRDKYEVSCPELDILVDSTRNIEGVIGARMMGGGFGGCTINLVEDVHLETFKKKITMMYQEKTRKHLQIYQTKISDGTHLMDVSEIKTKE</sequence>
<dbReference type="InterPro" id="IPR019539">
    <property type="entry name" value="GalKase_N"/>
</dbReference>
<keyword evidence="10" id="KW-0119">Carbohydrate metabolism</keyword>
<feature type="domain" description="GHMP kinase N-terminal" evidence="12">
    <location>
        <begin position="109"/>
        <end position="195"/>
    </location>
</feature>
<dbReference type="PROSITE" id="PS00106">
    <property type="entry name" value="GALACTOKINASE"/>
    <property type="match status" value="1"/>
</dbReference>
<gene>
    <name evidence="15" type="ORF">SAMN06265218_10721</name>
</gene>
<keyword evidence="8" id="KW-0460">Magnesium</keyword>
<name>A0A521CT67_9BACT</name>
<dbReference type="Pfam" id="PF00288">
    <property type="entry name" value="GHMP_kinases_N"/>
    <property type="match status" value="1"/>
</dbReference>
<dbReference type="PRINTS" id="PR00473">
    <property type="entry name" value="GALCTOKINASE"/>
</dbReference>
<dbReference type="InterPro" id="IPR000705">
    <property type="entry name" value="Galactokinase"/>
</dbReference>
<organism evidence="15 16">
    <name type="scientific">Fodinibius sediminis</name>
    <dbReference type="NCBI Taxonomy" id="1214077"/>
    <lineage>
        <taxon>Bacteria</taxon>
        <taxon>Pseudomonadati</taxon>
        <taxon>Balneolota</taxon>
        <taxon>Balneolia</taxon>
        <taxon>Balneolales</taxon>
        <taxon>Balneolaceae</taxon>
        <taxon>Fodinibius</taxon>
    </lineage>
</organism>
<dbReference type="GO" id="GO:0004335">
    <property type="term" value="F:galactokinase activity"/>
    <property type="evidence" value="ECO:0007669"/>
    <property type="project" value="UniProtKB-UniRule"/>
</dbReference>
<evidence type="ECO:0000256" key="6">
    <source>
        <dbReference type="ARBA" id="ARBA00022777"/>
    </source>
</evidence>
<evidence type="ECO:0000259" key="13">
    <source>
        <dbReference type="Pfam" id="PF08544"/>
    </source>
</evidence>